<dbReference type="GeneID" id="30308152"/>
<keyword evidence="1" id="KW-0812">Transmembrane</keyword>
<evidence type="ECO:0000313" key="2">
    <source>
        <dbReference type="EMBL" id="AOV62022.1"/>
    </source>
</evidence>
<dbReference type="EMBL" id="KU686212">
    <property type="protein sequence ID" value="AOV62022.1"/>
    <property type="molecule type" value="Genomic_DNA"/>
</dbReference>
<evidence type="ECO:0000256" key="1">
    <source>
        <dbReference type="SAM" id="Phobius"/>
    </source>
</evidence>
<keyword evidence="1" id="KW-1133">Transmembrane helix</keyword>
<evidence type="ECO:0000313" key="3">
    <source>
        <dbReference type="Proteomes" id="UP000203902"/>
    </source>
</evidence>
<name>A0A1D8KTP2_9CAUD</name>
<gene>
    <name evidence="2" type="ORF">C490910_098</name>
</gene>
<keyword evidence="3" id="KW-1185">Reference proteome</keyword>
<proteinExistence type="predicted"/>
<dbReference type="Proteomes" id="UP000203902">
    <property type="component" value="Segment"/>
</dbReference>
<sequence>MAALCWFGGQLVYCPSCDTYCNKLDAGAPCVYAVACVHPLQAAQACVAHYILRPRAVYLHRVLRRRCSCSLVMCVMYIIYCVHVICCAVYYDAKVK</sequence>
<organism evidence="2 3">
    <name type="scientific">Synechococcus phage S-CAM7</name>
    <dbReference type="NCBI Taxonomy" id="1883368"/>
    <lineage>
        <taxon>Viruses</taxon>
        <taxon>Duplodnaviria</taxon>
        <taxon>Heunggongvirae</taxon>
        <taxon>Uroviricota</taxon>
        <taxon>Caudoviricetes</taxon>
        <taxon>Pantevenvirales</taxon>
        <taxon>Kyanoviridae</taxon>
        <taxon>Mazuvirus</taxon>
        <taxon>Mazuvirus scam7</taxon>
    </lineage>
</organism>
<dbReference type="RefSeq" id="YP_009323031.1">
    <property type="nucleotide sequence ID" value="NC_031927.1"/>
</dbReference>
<feature type="transmembrane region" description="Helical" evidence="1">
    <location>
        <begin position="71"/>
        <end position="91"/>
    </location>
</feature>
<protein>
    <submittedName>
        <fullName evidence="2">Uncharacterized protein</fullName>
    </submittedName>
</protein>
<keyword evidence="1" id="KW-0472">Membrane</keyword>
<accession>A0A1D8KTP2</accession>
<dbReference type="KEGG" id="vg:30308152"/>
<reference evidence="2 3" key="1">
    <citation type="journal article" date="2016" name="Virology">
        <title>The genomic content and context of auxiliary metabolic genes in marine cyanomyoviruses.</title>
        <authorList>
            <person name="Crummett L.T."/>
            <person name="Puxty R.J."/>
            <person name="Weihe C."/>
            <person name="Marston M.F."/>
            <person name="Martiny J.B."/>
        </authorList>
    </citation>
    <scope>NUCLEOTIDE SEQUENCE [LARGE SCALE GENOMIC DNA]</scope>
    <source>
        <strain evidence="2">0910CC49</strain>
    </source>
</reference>